<dbReference type="EMBL" id="PGTX01000002">
    <property type="protein sequence ID" value="PJI79968.1"/>
    <property type="molecule type" value="Genomic_DNA"/>
</dbReference>
<proteinExistence type="inferred from homology"/>
<comment type="subcellular location">
    <subcellularLocation>
        <location evidence="1 7">Periplasm</location>
    </subcellularLocation>
</comment>
<dbReference type="InterPro" id="IPR014167">
    <property type="entry name" value="Tol-Pal_TolB"/>
</dbReference>
<gene>
    <name evidence="7" type="primary">tolB</name>
    <name evidence="9" type="ORF">B0G85_0952</name>
</gene>
<dbReference type="Gene3D" id="2.120.10.30">
    <property type="entry name" value="TolB, C-terminal domain"/>
    <property type="match status" value="1"/>
</dbReference>
<dbReference type="OrthoDB" id="9802240at2"/>
<keyword evidence="3 7" id="KW-0132">Cell division</keyword>
<protein>
    <recommendedName>
        <fullName evidence="7">Tol-Pal system protein TolB</fullName>
    </recommendedName>
</protein>
<dbReference type="Pfam" id="PF04052">
    <property type="entry name" value="TolB_N"/>
    <property type="match status" value="1"/>
</dbReference>
<evidence type="ECO:0000256" key="2">
    <source>
        <dbReference type="ARBA" id="ARBA00009820"/>
    </source>
</evidence>
<dbReference type="PANTHER" id="PTHR36842">
    <property type="entry name" value="PROTEIN TOLB HOMOLOG"/>
    <property type="match status" value="1"/>
</dbReference>
<evidence type="ECO:0000313" key="10">
    <source>
        <dbReference type="Proteomes" id="UP000229366"/>
    </source>
</evidence>
<dbReference type="GO" id="GO:0017038">
    <property type="term" value="P:protein import"/>
    <property type="evidence" value="ECO:0007669"/>
    <property type="project" value="InterPro"/>
</dbReference>
<evidence type="ECO:0000313" key="9">
    <source>
        <dbReference type="EMBL" id="PJI79968.1"/>
    </source>
</evidence>
<evidence type="ECO:0000256" key="5">
    <source>
        <dbReference type="ARBA" id="ARBA00022764"/>
    </source>
</evidence>
<reference evidence="9 10" key="1">
    <citation type="submission" date="2017-11" db="EMBL/GenBank/DDBJ databases">
        <title>Genomic Encyclopedia of Type Strains, Phase III (KMG-III): the genomes of soil and plant-associated and newly described type strains.</title>
        <authorList>
            <person name="Whitman W."/>
        </authorList>
    </citation>
    <scope>NUCLEOTIDE SEQUENCE [LARGE SCALE GENOMIC DNA]</scope>
    <source>
        <strain evidence="9 10">UB-Domo-W1</strain>
    </source>
</reference>
<keyword evidence="10" id="KW-1185">Reference proteome</keyword>
<feature type="domain" description="TolB N-terminal" evidence="8">
    <location>
        <begin position="33"/>
        <end position="129"/>
    </location>
</feature>
<comment type="function">
    <text evidence="7">Part of the Tol-Pal system, which plays a role in outer membrane invagination during cell division and is important for maintaining outer membrane integrity.</text>
</comment>
<dbReference type="SUPFAM" id="SSF52964">
    <property type="entry name" value="TolB, N-terminal domain"/>
    <property type="match status" value="1"/>
</dbReference>
<keyword evidence="4 7" id="KW-0732">Signal</keyword>
<organism evidence="9 10">
    <name type="scientific">Polynucleobacter brandtiae</name>
    <dbReference type="NCBI Taxonomy" id="1938816"/>
    <lineage>
        <taxon>Bacteria</taxon>
        <taxon>Pseudomonadati</taxon>
        <taxon>Pseudomonadota</taxon>
        <taxon>Betaproteobacteria</taxon>
        <taxon>Burkholderiales</taxon>
        <taxon>Burkholderiaceae</taxon>
        <taxon>Polynucleobacter</taxon>
    </lineage>
</organism>
<sequence length="434" mass="47023" precursor="true">MTPSTIRSVVKNVLLLVSLGLSAVSLPSLAQMSIEITGVGQSFYPVAVMRFKDENKLPISVTDIIRQDLARSGYFKNTENGNASESDEGTPNFKSWATRGADALVVGSVVQTGTTQFEIRYKLFDVRKSLSLGGLDLNASADNLRAVGHKIADDIIFKLLGERGIFSTRLSYVIKEGKRYRLVISDADGQNIRNAMTSGEPIISPSWSPDGKKVAYVSFEDRKSVIYVHELATGRRIALSNQKGNNSAPAWSPDGKKLAISLSKDGNTQVYSINADGSGLQRLTTGRTIDTEPQYSADGRYIYFTSDRGGNPQIYRMSAQGEQAEGAKRVTYKQGFVTSPRISPDGKYLAYIANIGGAFRLHILNLATGDSQALTESSTDESPSFAANGRYILYSTKVGGKRVLAAVSVDGNSKQVLTIPGSDVRQPSWGPFMD</sequence>
<evidence type="ECO:0000256" key="7">
    <source>
        <dbReference type="HAMAP-Rule" id="MF_00671"/>
    </source>
</evidence>
<dbReference type="InterPro" id="IPR007195">
    <property type="entry name" value="TolB_N"/>
</dbReference>
<evidence type="ECO:0000256" key="6">
    <source>
        <dbReference type="ARBA" id="ARBA00023306"/>
    </source>
</evidence>
<feature type="signal peptide" evidence="7">
    <location>
        <begin position="1"/>
        <end position="30"/>
    </location>
</feature>
<evidence type="ECO:0000256" key="3">
    <source>
        <dbReference type="ARBA" id="ARBA00022618"/>
    </source>
</evidence>
<dbReference type="NCBIfam" id="TIGR02800">
    <property type="entry name" value="propeller_TolB"/>
    <property type="match status" value="1"/>
</dbReference>
<dbReference type="GO" id="GO:0042597">
    <property type="term" value="C:periplasmic space"/>
    <property type="evidence" value="ECO:0007669"/>
    <property type="project" value="UniProtKB-SubCell"/>
</dbReference>
<evidence type="ECO:0000259" key="8">
    <source>
        <dbReference type="Pfam" id="PF04052"/>
    </source>
</evidence>
<dbReference type="Proteomes" id="UP000229366">
    <property type="component" value="Unassembled WGS sequence"/>
</dbReference>
<dbReference type="RefSeq" id="WP_100379307.1">
    <property type="nucleotide sequence ID" value="NZ_CBCSBW010000002.1"/>
</dbReference>
<keyword evidence="6 7" id="KW-0131">Cell cycle</keyword>
<comment type="subunit">
    <text evidence="7">The Tol-Pal system is composed of five core proteins: the inner membrane proteins TolA, TolQ and TolR, the periplasmic protein TolB and the outer membrane protein Pal. They form a network linking the inner and outer membranes and the peptidoglycan layer.</text>
</comment>
<dbReference type="Gene3D" id="3.40.50.10070">
    <property type="entry name" value="TolB, N-terminal domain"/>
    <property type="match status" value="1"/>
</dbReference>
<comment type="similarity">
    <text evidence="2 7">Belongs to the TolB family.</text>
</comment>
<dbReference type="InterPro" id="IPR011659">
    <property type="entry name" value="WD40"/>
</dbReference>
<accession>A0A2M8VR85</accession>
<evidence type="ECO:0000256" key="1">
    <source>
        <dbReference type="ARBA" id="ARBA00004418"/>
    </source>
</evidence>
<name>A0A2M8VR85_9BURK</name>
<dbReference type="GO" id="GO:0051301">
    <property type="term" value="P:cell division"/>
    <property type="evidence" value="ECO:0007669"/>
    <property type="project" value="UniProtKB-UniRule"/>
</dbReference>
<dbReference type="PANTHER" id="PTHR36842:SF1">
    <property type="entry name" value="PROTEIN TOLB"/>
    <property type="match status" value="1"/>
</dbReference>
<comment type="caution">
    <text evidence="9">The sequence shown here is derived from an EMBL/GenBank/DDBJ whole genome shotgun (WGS) entry which is preliminary data.</text>
</comment>
<evidence type="ECO:0000256" key="4">
    <source>
        <dbReference type="ARBA" id="ARBA00022729"/>
    </source>
</evidence>
<dbReference type="AlphaFoldDB" id="A0A2M8VR85"/>
<keyword evidence="5 7" id="KW-0574">Periplasm</keyword>
<feature type="chain" id="PRO_5015013335" description="Tol-Pal system protein TolB" evidence="7">
    <location>
        <begin position="31"/>
        <end position="434"/>
    </location>
</feature>
<dbReference type="Pfam" id="PF07676">
    <property type="entry name" value="PD40"/>
    <property type="match status" value="5"/>
</dbReference>
<dbReference type="SUPFAM" id="SSF69304">
    <property type="entry name" value="Tricorn protease N-terminal domain"/>
    <property type="match status" value="1"/>
</dbReference>
<dbReference type="HAMAP" id="MF_00671">
    <property type="entry name" value="TolB"/>
    <property type="match status" value="1"/>
</dbReference>
<dbReference type="InterPro" id="IPR011042">
    <property type="entry name" value="6-blade_b-propeller_TolB-like"/>
</dbReference>